<dbReference type="SUPFAM" id="SSF54919">
    <property type="entry name" value="Nucleoside diphosphate kinase, NDK"/>
    <property type="match status" value="1"/>
</dbReference>
<comment type="similarity">
    <text evidence="2 8 9 10">Belongs to the NDK family.</text>
</comment>
<feature type="binding site" evidence="8 9">
    <location>
        <position position="98"/>
    </location>
    <ligand>
        <name>ATP</name>
        <dbReference type="ChEBI" id="CHEBI:30616"/>
    </ligand>
</feature>
<keyword evidence="5 8" id="KW-0418">Kinase</keyword>
<feature type="active site" description="Pros-phosphohistidine intermediate" evidence="8 9">
    <location>
        <position position="128"/>
    </location>
</feature>
<feature type="binding site" evidence="8 9">
    <location>
        <position position="104"/>
    </location>
    <ligand>
        <name>ATP</name>
        <dbReference type="ChEBI" id="CHEBI:30616"/>
    </ligand>
</feature>
<keyword evidence="8" id="KW-0963">Cytoplasm</keyword>
<feature type="domain" description="Nucleoside diphosphate kinase-like" evidence="12">
    <location>
        <begin position="14"/>
        <end position="147"/>
    </location>
</feature>
<dbReference type="EC" id="2.7.4.6" evidence="8 11"/>
<organism evidence="13 14">
    <name type="scientific">Modestobacter marinus</name>
    <dbReference type="NCBI Taxonomy" id="477641"/>
    <lineage>
        <taxon>Bacteria</taxon>
        <taxon>Bacillati</taxon>
        <taxon>Actinomycetota</taxon>
        <taxon>Actinomycetes</taxon>
        <taxon>Geodermatophilales</taxon>
        <taxon>Geodermatophilaceae</taxon>
        <taxon>Modestobacter</taxon>
    </lineage>
</organism>
<protein>
    <recommendedName>
        <fullName evidence="8 11">Nucleoside diphosphate kinase</fullName>
        <shortName evidence="8">NDK</shortName>
        <shortName evidence="8">NDP kinase</shortName>
        <ecNumber evidence="8 11">2.7.4.6</ecNumber>
    </recommendedName>
    <alternativeName>
        <fullName evidence="8">Nucleoside-2-P kinase</fullName>
    </alternativeName>
</protein>
<evidence type="ECO:0000256" key="9">
    <source>
        <dbReference type="PROSITE-ProRule" id="PRU00706"/>
    </source>
</evidence>
<dbReference type="GO" id="GO:0016301">
    <property type="term" value="F:kinase activity"/>
    <property type="evidence" value="ECO:0007669"/>
    <property type="project" value="UniProtKB-KW"/>
</dbReference>
<accession>A0ABQ2G9H9</accession>
<keyword evidence="8" id="KW-0460">Magnesium</keyword>
<evidence type="ECO:0000313" key="14">
    <source>
        <dbReference type="Proteomes" id="UP000648663"/>
    </source>
</evidence>
<comment type="catalytic activity">
    <reaction evidence="8 11">
        <text>a 2'-deoxyribonucleoside 5'-diphosphate + ATP = a 2'-deoxyribonucleoside 5'-triphosphate + ADP</text>
        <dbReference type="Rhea" id="RHEA:44640"/>
        <dbReference type="ChEBI" id="CHEBI:30616"/>
        <dbReference type="ChEBI" id="CHEBI:61560"/>
        <dbReference type="ChEBI" id="CHEBI:73316"/>
        <dbReference type="ChEBI" id="CHEBI:456216"/>
        <dbReference type="EC" id="2.7.4.6"/>
    </reaction>
</comment>
<evidence type="ECO:0000256" key="6">
    <source>
        <dbReference type="ARBA" id="ARBA00022840"/>
    </source>
</evidence>
<keyword evidence="6 8" id="KW-0067">ATP-binding</keyword>
<dbReference type="InterPro" id="IPR023005">
    <property type="entry name" value="Nucleoside_diP_kinase_AS"/>
</dbReference>
<keyword evidence="3 8" id="KW-0808">Transferase</keyword>
<comment type="caution">
    <text evidence="13">The sequence shown here is derived from an EMBL/GenBank/DDBJ whole genome shotgun (WGS) entry which is preliminary data.</text>
</comment>
<comment type="catalytic activity">
    <reaction evidence="8">
        <text>a ribonucleoside 5'-diphosphate + ATP = a ribonucleoside 5'-triphosphate + ADP</text>
        <dbReference type="Rhea" id="RHEA:18113"/>
        <dbReference type="ChEBI" id="CHEBI:30616"/>
        <dbReference type="ChEBI" id="CHEBI:57930"/>
        <dbReference type="ChEBI" id="CHEBI:61557"/>
        <dbReference type="ChEBI" id="CHEBI:456216"/>
        <dbReference type="EC" id="2.7.4.6"/>
    </reaction>
</comment>
<evidence type="ECO:0000256" key="3">
    <source>
        <dbReference type="ARBA" id="ARBA00022679"/>
    </source>
</evidence>
<dbReference type="InterPro" id="IPR036850">
    <property type="entry name" value="NDK-like_dom_sf"/>
</dbReference>
<dbReference type="EMBL" id="BMMI01000010">
    <property type="protein sequence ID" value="GGL82270.1"/>
    <property type="molecule type" value="Genomic_DNA"/>
</dbReference>
<dbReference type="Pfam" id="PF00334">
    <property type="entry name" value="NDK"/>
    <property type="match status" value="1"/>
</dbReference>
<evidence type="ECO:0000313" key="13">
    <source>
        <dbReference type="EMBL" id="GGL82270.1"/>
    </source>
</evidence>
<keyword evidence="4 8" id="KW-0547">Nucleotide-binding</keyword>
<comment type="cofactor">
    <cofactor evidence="1 8">
        <name>Mg(2+)</name>
        <dbReference type="ChEBI" id="CHEBI:18420"/>
    </cofactor>
</comment>
<evidence type="ECO:0000256" key="7">
    <source>
        <dbReference type="ARBA" id="ARBA00023080"/>
    </source>
</evidence>
<evidence type="ECO:0000256" key="8">
    <source>
        <dbReference type="HAMAP-Rule" id="MF_00451"/>
    </source>
</evidence>
<dbReference type="PRINTS" id="PR01243">
    <property type="entry name" value="NUCDPKINASE"/>
</dbReference>
<evidence type="ECO:0000256" key="4">
    <source>
        <dbReference type="ARBA" id="ARBA00022741"/>
    </source>
</evidence>
<dbReference type="InterPro" id="IPR034907">
    <property type="entry name" value="NDK-like_dom"/>
</dbReference>
<dbReference type="Gene3D" id="3.30.70.141">
    <property type="entry name" value="Nucleoside diphosphate kinase-like domain"/>
    <property type="match status" value="1"/>
</dbReference>
<gene>
    <name evidence="8 13" type="primary">ndk</name>
    <name evidence="13" type="ORF">GCM10011589_43360</name>
</gene>
<keyword evidence="14" id="KW-1185">Reference proteome</keyword>
<keyword evidence="8" id="KW-0479">Metal-binding</keyword>
<feature type="binding site" evidence="8 9">
    <location>
        <position position="115"/>
    </location>
    <ligand>
        <name>ATP</name>
        <dbReference type="ChEBI" id="CHEBI:30616"/>
    </ligand>
</feature>
<feature type="binding site" evidence="8 9">
    <location>
        <position position="125"/>
    </location>
    <ligand>
        <name>ATP</name>
        <dbReference type="ChEBI" id="CHEBI:30616"/>
    </ligand>
</feature>
<evidence type="ECO:0000256" key="11">
    <source>
        <dbReference type="RuleBase" id="RU004013"/>
    </source>
</evidence>
<sequence length="147" mass="15465">MGSRTLPAVSAPTAERSLVLVKPDGVARGLVGQVIARLEAKGLRLVAAELRTLTTEVAEEHYGEHRERPFFGSLVEFITGGPLLALVVEGPRAIEAFRALAGATDPVKAAPGTIRGDFALEVQANIVHGSDSPESAAREIALFFPAL</sequence>
<name>A0ABQ2G9H9_9ACTN</name>
<evidence type="ECO:0000256" key="10">
    <source>
        <dbReference type="RuleBase" id="RU004011"/>
    </source>
</evidence>
<evidence type="ECO:0000256" key="1">
    <source>
        <dbReference type="ARBA" id="ARBA00001946"/>
    </source>
</evidence>
<dbReference type="CDD" id="cd04413">
    <property type="entry name" value="NDPk_I"/>
    <property type="match status" value="1"/>
</dbReference>
<comment type="subcellular location">
    <subcellularLocation>
        <location evidence="8">Cytoplasm</location>
    </subcellularLocation>
</comment>
<feature type="binding site" evidence="8 9">
    <location>
        <position position="22"/>
    </location>
    <ligand>
        <name>ATP</name>
        <dbReference type="ChEBI" id="CHEBI:30616"/>
    </ligand>
</feature>
<comment type="function">
    <text evidence="8">Major role in the synthesis of nucleoside triphosphates other than ATP. The ATP gamma phosphate is transferred to the NDP beta phosphate via a ping-pong mechanism, using a phosphorylated active-site intermediate.</text>
</comment>
<dbReference type="RefSeq" id="WP_166757515.1">
    <property type="nucleotide sequence ID" value="NZ_BMMI01000010.1"/>
</dbReference>
<dbReference type="Proteomes" id="UP000648663">
    <property type="component" value="Unassembled WGS sequence"/>
</dbReference>
<dbReference type="InterPro" id="IPR001564">
    <property type="entry name" value="Nucleoside_diP_kinase"/>
</dbReference>
<keyword evidence="7 8" id="KW-0546">Nucleotide metabolism</keyword>
<dbReference type="PROSITE" id="PS51374">
    <property type="entry name" value="NDPK_LIKE"/>
    <property type="match status" value="1"/>
</dbReference>
<proteinExistence type="inferred from homology"/>
<keyword evidence="8" id="KW-0597">Phosphoprotein</keyword>
<evidence type="ECO:0000259" key="12">
    <source>
        <dbReference type="SMART" id="SM00562"/>
    </source>
</evidence>
<feature type="binding site" evidence="8 9">
    <location>
        <position position="70"/>
    </location>
    <ligand>
        <name>ATP</name>
        <dbReference type="ChEBI" id="CHEBI:30616"/>
    </ligand>
</feature>
<evidence type="ECO:0000256" key="2">
    <source>
        <dbReference type="ARBA" id="ARBA00008142"/>
    </source>
</evidence>
<reference evidence="14" key="1">
    <citation type="journal article" date="2019" name="Int. J. Syst. Evol. Microbiol.">
        <title>The Global Catalogue of Microorganisms (GCM) 10K type strain sequencing project: providing services to taxonomists for standard genome sequencing and annotation.</title>
        <authorList>
            <consortium name="The Broad Institute Genomics Platform"/>
            <consortium name="The Broad Institute Genome Sequencing Center for Infectious Disease"/>
            <person name="Wu L."/>
            <person name="Ma J."/>
        </authorList>
    </citation>
    <scope>NUCLEOTIDE SEQUENCE [LARGE SCALE GENOMIC DNA]</scope>
    <source>
        <strain evidence="14">CGMCC 4.5581</strain>
    </source>
</reference>
<dbReference type="NCBIfam" id="NF001908">
    <property type="entry name" value="PRK00668.1"/>
    <property type="match status" value="1"/>
</dbReference>
<dbReference type="HAMAP" id="MF_00451">
    <property type="entry name" value="NDP_kinase"/>
    <property type="match status" value="1"/>
</dbReference>
<comment type="subunit">
    <text evidence="8">Homotetramer.</text>
</comment>
<dbReference type="SMART" id="SM00562">
    <property type="entry name" value="NDK"/>
    <property type="match status" value="1"/>
</dbReference>
<dbReference type="PROSITE" id="PS00469">
    <property type="entry name" value="NDPK"/>
    <property type="match status" value="1"/>
</dbReference>
<evidence type="ECO:0000256" key="5">
    <source>
        <dbReference type="ARBA" id="ARBA00022777"/>
    </source>
</evidence>
<dbReference type="PANTHER" id="PTHR11349">
    <property type="entry name" value="NUCLEOSIDE DIPHOSPHATE KINASE"/>
    <property type="match status" value="1"/>
</dbReference>